<dbReference type="SUPFAM" id="SSF51445">
    <property type="entry name" value="(Trans)glycosidases"/>
    <property type="match status" value="1"/>
</dbReference>
<dbReference type="InterPro" id="IPR001223">
    <property type="entry name" value="Glyco_hydro18_cat"/>
</dbReference>
<organism evidence="5 6">
    <name type="scientific">Paenibacillus silvestris</name>
    <dbReference type="NCBI Taxonomy" id="2606219"/>
    <lineage>
        <taxon>Bacteria</taxon>
        <taxon>Bacillati</taxon>
        <taxon>Bacillota</taxon>
        <taxon>Bacilli</taxon>
        <taxon>Bacillales</taxon>
        <taxon>Paenibacillaceae</taxon>
        <taxon>Paenibacillus</taxon>
    </lineage>
</organism>
<dbReference type="PROSITE" id="PS51910">
    <property type="entry name" value="GH18_2"/>
    <property type="match status" value="1"/>
</dbReference>
<accession>A0A6L8V9E0</accession>
<evidence type="ECO:0000259" key="3">
    <source>
        <dbReference type="PROSITE" id="PS51782"/>
    </source>
</evidence>
<dbReference type="CDD" id="cd00118">
    <property type="entry name" value="LysM"/>
    <property type="match status" value="2"/>
</dbReference>
<dbReference type="SUPFAM" id="SSF54106">
    <property type="entry name" value="LysM domain"/>
    <property type="match status" value="2"/>
</dbReference>
<keyword evidence="2" id="KW-0326">Glycosidase</keyword>
<name>A0A6L8V9E0_9BACL</name>
<dbReference type="GO" id="GO:0016798">
    <property type="term" value="F:hydrolase activity, acting on glycosyl bonds"/>
    <property type="evidence" value="ECO:0007669"/>
    <property type="project" value="UniProtKB-KW"/>
</dbReference>
<keyword evidence="1" id="KW-0378">Hydrolase</keyword>
<dbReference type="Pfam" id="PF01476">
    <property type="entry name" value="LysM"/>
    <property type="match status" value="2"/>
</dbReference>
<protein>
    <submittedName>
        <fullName evidence="5">LysM peptidoglycan-binding domain-containing protein</fullName>
    </submittedName>
</protein>
<feature type="domain" description="LysM" evidence="3">
    <location>
        <begin position="2"/>
        <end position="45"/>
    </location>
</feature>
<dbReference type="Pfam" id="PF00704">
    <property type="entry name" value="Glyco_hydro_18"/>
    <property type="match status" value="1"/>
</dbReference>
<evidence type="ECO:0000256" key="1">
    <source>
        <dbReference type="ARBA" id="ARBA00022801"/>
    </source>
</evidence>
<dbReference type="SMART" id="SM00257">
    <property type="entry name" value="LysM"/>
    <property type="match status" value="2"/>
</dbReference>
<dbReference type="RefSeq" id="WP_161411462.1">
    <property type="nucleotide sequence ID" value="NZ_WTUZ01000040.1"/>
</dbReference>
<evidence type="ECO:0000259" key="4">
    <source>
        <dbReference type="PROSITE" id="PS51910"/>
    </source>
</evidence>
<dbReference type="EMBL" id="WTUZ01000040">
    <property type="protein sequence ID" value="MZQ86947.1"/>
    <property type="molecule type" value="Genomic_DNA"/>
</dbReference>
<dbReference type="InterPro" id="IPR041704">
    <property type="entry name" value="CFLE_GH18"/>
</dbReference>
<dbReference type="GO" id="GO:0070492">
    <property type="term" value="F:oligosaccharide binding"/>
    <property type="evidence" value="ECO:0007669"/>
    <property type="project" value="TreeGrafter"/>
</dbReference>
<reference evidence="5 6" key="1">
    <citation type="submission" date="2019-12" db="EMBL/GenBank/DDBJ databases">
        <title>Paenibacillus sp. nov. sp. isolated from soil.</title>
        <authorList>
            <person name="Kim J."/>
            <person name="Jeong S.E."/>
            <person name="Jung H.S."/>
            <person name="Jeon C.O."/>
        </authorList>
    </citation>
    <scope>NUCLEOTIDE SEQUENCE [LARGE SCALE GENOMIC DNA]</scope>
    <source>
        <strain evidence="5 6">5J-6</strain>
    </source>
</reference>
<dbReference type="GO" id="GO:0012505">
    <property type="term" value="C:endomembrane system"/>
    <property type="evidence" value="ECO:0007669"/>
    <property type="project" value="TreeGrafter"/>
</dbReference>
<dbReference type="AlphaFoldDB" id="A0A6L8V9E0"/>
<feature type="domain" description="LysM" evidence="3">
    <location>
        <begin position="48"/>
        <end position="91"/>
    </location>
</feature>
<evidence type="ECO:0000313" key="5">
    <source>
        <dbReference type="EMBL" id="MZQ86947.1"/>
    </source>
</evidence>
<dbReference type="Gene3D" id="3.10.50.10">
    <property type="match status" value="1"/>
</dbReference>
<dbReference type="PROSITE" id="PS51782">
    <property type="entry name" value="LYSM"/>
    <property type="match status" value="2"/>
</dbReference>
<dbReference type="InterPro" id="IPR036779">
    <property type="entry name" value="LysM_dom_sf"/>
</dbReference>
<dbReference type="GO" id="GO:0008061">
    <property type="term" value="F:chitin binding"/>
    <property type="evidence" value="ECO:0007669"/>
    <property type="project" value="InterPro"/>
</dbReference>
<keyword evidence="6" id="KW-1185">Reference proteome</keyword>
<dbReference type="Gene3D" id="3.20.20.80">
    <property type="entry name" value="Glycosidases"/>
    <property type="match status" value="1"/>
</dbReference>
<dbReference type="InterPro" id="IPR011583">
    <property type="entry name" value="Chitinase_II/V-like_cat"/>
</dbReference>
<dbReference type="InterPro" id="IPR018392">
    <property type="entry name" value="LysM"/>
</dbReference>
<dbReference type="PANTHER" id="PTHR46066:SF2">
    <property type="entry name" value="CHITINASE DOMAIN-CONTAINING PROTEIN 1"/>
    <property type="match status" value="1"/>
</dbReference>
<feature type="domain" description="GH18" evidence="4">
    <location>
        <begin position="92"/>
        <end position="418"/>
    </location>
</feature>
<dbReference type="PANTHER" id="PTHR46066">
    <property type="entry name" value="CHITINASE DOMAIN-CONTAINING PROTEIN 1 FAMILY MEMBER"/>
    <property type="match status" value="1"/>
</dbReference>
<dbReference type="Proteomes" id="UP000481087">
    <property type="component" value="Unassembled WGS sequence"/>
</dbReference>
<dbReference type="InterPro" id="IPR017853">
    <property type="entry name" value="GH"/>
</dbReference>
<dbReference type="InterPro" id="IPR029070">
    <property type="entry name" value="Chitinase_insertion_sf"/>
</dbReference>
<dbReference type="SMART" id="SM00636">
    <property type="entry name" value="Glyco_18"/>
    <property type="match status" value="1"/>
</dbReference>
<evidence type="ECO:0000313" key="6">
    <source>
        <dbReference type="Proteomes" id="UP000481087"/>
    </source>
</evidence>
<gene>
    <name evidence="5" type="ORF">GQF01_33035</name>
</gene>
<dbReference type="Gene3D" id="3.10.350.10">
    <property type="entry name" value="LysM domain"/>
    <property type="match status" value="2"/>
</dbReference>
<dbReference type="CDD" id="cd02874">
    <property type="entry name" value="GH18_CFLE_spore_hydrolase"/>
    <property type="match status" value="1"/>
</dbReference>
<comment type="caution">
    <text evidence="5">The sequence shown here is derived from an EMBL/GenBank/DDBJ whole genome shotgun (WGS) entry which is preliminary data.</text>
</comment>
<dbReference type="GO" id="GO:0005975">
    <property type="term" value="P:carbohydrate metabolic process"/>
    <property type="evidence" value="ECO:0007669"/>
    <property type="project" value="InterPro"/>
</dbReference>
<sequence>MFIYTVKSGDSLYAISRKYQVPLDTIRSVNGLIEADLVPGQALIMSTTTYIVQPGDTLSSIASISYIPLQLLKTANGLQSDALTVGMRLTLPAIPKYLEEGLSYILPSSPAQIQTTVKNFANLNTYFGVFEYHITPDGNLSELAYDDVVIKAAREHLVAPLATITNLTPGGFSSEITKRLLQSPELRNRLINNIYSLLQTKNYAGVNVDFERLRVDERDLYSGFLRALNEKLKPDGYYTSVAVPVKRSERDHPGYDYGGIGSAVNFVFIMAYDFHEAHSGPGPVAPIDEIRKTLDYAIQHIPRNKIILGVPRYGFDWTMEGNVPISAKAVSVKSATDTAIRYEANIQYSEQHQQPYFGYWDEQGRRHIVWFEDARARAAKCELVIDYKLLGIGAWQLGLIFPQSAYLIMHFFRQRRVI</sequence>
<proteinExistence type="predicted"/>
<evidence type="ECO:0000256" key="2">
    <source>
        <dbReference type="ARBA" id="ARBA00023295"/>
    </source>
</evidence>